<dbReference type="InterPro" id="IPR027417">
    <property type="entry name" value="P-loop_NTPase"/>
</dbReference>
<organism evidence="11 12">
    <name type="scientific">Mycoplasmopsis gallinarum</name>
    <dbReference type="NCBI Taxonomy" id="29557"/>
    <lineage>
        <taxon>Bacteria</taxon>
        <taxon>Bacillati</taxon>
        <taxon>Mycoplasmatota</taxon>
        <taxon>Mycoplasmoidales</taxon>
        <taxon>Metamycoplasmataceae</taxon>
        <taxon>Mycoplasmopsis</taxon>
    </lineage>
</organism>
<evidence type="ECO:0000256" key="2">
    <source>
        <dbReference type="ARBA" id="ARBA00022705"/>
    </source>
</evidence>
<evidence type="ECO:0000256" key="3">
    <source>
        <dbReference type="ARBA" id="ARBA00022741"/>
    </source>
</evidence>
<dbReference type="Pfam" id="PF08299">
    <property type="entry name" value="Bac_DnaA_C"/>
    <property type="match status" value="1"/>
</dbReference>
<dbReference type="InterPro" id="IPR018312">
    <property type="entry name" value="Chromosome_initiator_DnaA_CS"/>
</dbReference>
<keyword evidence="4 7" id="KW-0067">ATP-binding</keyword>
<dbReference type="GO" id="GO:0006275">
    <property type="term" value="P:regulation of DNA replication"/>
    <property type="evidence" value="ECO:0007669"/>
    <property type="project" value="InterPro"/>
</dbReference>
<dbReference type="GO" id="GO:0005886">
    <property type="term" value="C:plasma membrane"/>
    <property type="evidence" value="ECO:0007669"/>
    <property type="project" value="TreeGrafter"/>
</dbReference>
<dbReference type="Gene3D" id="3.30.300.180">
    <property type="match status" value="1"/>
</dbReference>
<evidence type="ECO:0000256" key="6">
    <source>
        <dbReference type="ARBA" id="ARBA00023125"/>
    </source>
</evidence>
<dbReference type="AlphaFoldDB" id="A0A168RAH0"/>
<dbReference type="NCBIfam" id="NF001154">
    <property type="entry name" value="PRK00149.3-3"/>
    <property type="match status" value="1"/>
</dbReference>
<sequence length="477" mass="55711">MTKENFDEIDLKVFNDLFLNSLKMEINDSMMYNTFFAQWKIHGFDNKEKKVIIASPQSNEILKMIKNNYDENILKALNEAFNIDCNYSFLVIKNPTTEKKVEIVKDQNKKILKTNSSSEKKENNINANFTFRNYCISDFNLEAFEMAQMIIDENNERKVSLYSPIFLYAKSGLGKTHLLFAIHNELTNRNKNVKYINPNIFTSEVSLLLQENDQKKINKLKNELNSYDVLIFDDFQNFGIGSKRATIQLIYDILDYRINNELLTIFAADKHINYLPVIFGERLISRLSYGLQIEIKPPNQSDLLKVLDFLLESNNFDLSNWEKDAKKYITRNNSQSIRNLIGAITRIKFFTKEIDKRMNSKYTLAVVTGILETIHKNRENITPDTIIEYVSKYYKISKKEMIGKSRTRDVVLARYIAIYIIKEQLKLPYEKIGQFFGGRDHSTILTAVKKVKDDFEKSDKNLKNVISTISDDIYKSL</sequence>
<keyword evidence="5" id="KW-0446">Lipid-binding</keyword>
<evidence type="ECO:0000256" key="8">
    <source>
        <dbReference type="RuleBase" id="RU004227"/>
    </source>
</evidence>
<evidence type="ECO:0000256" key="4">
    <source>
        <dbReference type="ARBA" id="ARBA00022840"/>
    </source>
</evidence>
<keyword evidence="2 7" id="KW-0235">DNA replication</keyword>
<dbReference type="InterPro" id="IPR013317">
    <property type="entry name" value="DnaA_dom"/>
</dbReference>
<evidence type="ECO:0000313" key="12">
    <source>
        <dbReference type="Proteomes" id="UP000076983"/>
    </source>
</evidence>
<comment type="similarity">
    <text evidence="8">Belongs to the DnaA family.</text>
</comment>
<accession>A0A168RAH0</accession>
<evidence type="ECO:0000259" key="10">
    <source>
        <dbReference type="SMART" id="SM00760"/>
    </source>
</evidence>
<feature type="domain" description="AAA+ ATPase" evidence="9">
    <location>
        <begin position="161"/>
        <end position="299"/>
    </location>
</feature>
<keyword evidence="6 7" id="KW-0238">DNA-binding</keyword>
<dbReference type="Proteomes" id="UP000076983">
    <property type="component" value="Unassembled WGS sequence"/>
</dbReference>
<dbReference type="SUPFAM" id="SSF48295">
    <property type="entry name" value="TrpR-like"/>
    <property type="match status" value="1"/>
</dbReference>
<dbReference type="GO" id="GO:0005524">
    <property type="term" value="F:ATP binding"/>
    <property type="evidence" value="ECO:0007669"/>
    <property type="project" value="UniProtKB-KW"/>
</dbReference>
<dbReference type="Gene3D" id="3.40.50.300">
    <property type="entry name" value="P-loop containing nucleotide triphosphate hydrolases"/>
    <property type="match status" value="1"/>
</dbReference>
<dbReference type="PANTHER" id="PTHR30050">
    <property type="entry name" value="CHROMOSOMAL REPLICATION INITIATOR PROTEIN DNAA"/>
    <property type="match status" value="1"/>
</dbReference>
<evidence type="ECO:0000256" key="5">
    <source>
        <dbReference type="ARBA" id="ARBA00023121"/>
    </source>
</evidence>
<protein>
    <recommendedName>
        <fullName evidence="7">Chromosomal replication initiator protein DnaA</fullName>
    </recommendedName>
</protein>
<dbReference type="Gene3D" id="1.10.1750.10">
    <property type="match status" value="1"/>
</dbReference>
<dbReference type="GO" id="GO:0008289">
    <property type="term" value="F:lipid binding"/>
    <property type="evidence" value="ECO:0007669"/>
    <property type="project" value="UniProtKB-KW"/>
</dbReference>
<dbReference type="PRINTS" id="PR00051">
    <property type="entry name" value="DNAA"/>
</dbReference>
<name>A0A168RAH0_9BACT</name>
<dbReference type="SMART" id="SM00382">
    <property type="entry name" value="AAA"/>
    <property type="match status" value="1"/>
</dbReference>
<keyword evidence="1" id="KW-0963">Cytoplasm</keyword>
<evidence type="ECO:0000313" key="11">
    <source>
        <dbReference type="EMBL" id="OAB48780.1"/>
    </source>
</evidence>
<evidence type="ECO:0000256" key="7">
    <source>
        <dbReference type="RuleBase" id="RU000577"/>
    </source>
</evidence>
<dbReference type="Pfam" id="PF00308">
    <property type="entry name" value="Bac_DnaA"/>
    <property type="match status" value="1"/>
</dbReference>
<dbReference type="CDD" id="cd00009">
    <property type="entry name" value="AAA"/>
    <property type="match status" value="1"/>
</dbReference>
<dbReference type="SUPFAM" id="SSF52540">
    <property type="entry name" value="P-loop containing nucleoside triphosphate hydrolases"/>
    <property type="match status" value="1"/>
</dbReference>
<proteinExistence type="inferred from homology"/>
<evidence type="ECO:0000256" key="1">
    <source>
        <dbReference type="ARBA" id="ARBA00022490"/>
    </source>
</evidence>
<dbReference type="RefSeq" id="WP_063626270.1">
    <property type="nucleotide sequence ID" value="NZ_LVLH01000040.1"/>
</dbReference>
<dbReference type="PROSITE" id="PS01008">
    <property type="entry name" value="DNAA"/>
    <property type="match status" value="1"/>
</dbReference>
<comment type="caution">
    <text evidence="11">The sequence shown here is derived from an EMBL/GenBank/DDBJ whole genome shotgun (WGS) entry which is preliminary data.</text>
</comment>
<dbReference type="PANTHER" id="PTHR30050:SF2">
    <property type="entry name" value="CHROMOSOMAL REPLICATION INITIATOR PROTEIN DNAA"/>
    <property type="match status" value="1"/>
</dbReference>
<keyword evidence="12" id="KW-1185">Reference proteome</keyword>
<dbReference type="PATRIC" id="fig|29557.3.peg.493"/>
<dbReference type="InterPro" id="IPR013159">
    <property type="entry name" value="DnaA_C"/>
</dbReference>
<comment type="function">
    <text evidence="7">Plays an essential role in the initiation and regulation of chromosomal replication. ATP-DnaA binds to the origin of replication (oriC) to initiate formation of the DNA replication initiation complex once per cell cycle. Binds the DnaA box (a 9 base pair repeat at the origin) and separates the double-stranded (ds)DNA. Forms a right-handed helical filament on oriC DNA; dsDNA binds to the exterior of the filament while single-stranded (ss)DNA is stabiized in the filament's interior. The ATP-DnaA-oriC complex binds and stabilizes one strand of the AT-rich DNA unwinding element (DUE), permitting loading of DNA polymerase. After initiation quickly degrades to an ADP-DnaA complex that is not apt for DNA replication. Binds acidic phospholipids.</text>
</comment>
<gene>
    <name evidence="11" type="primary">dnaA</name>
    <name evidence="11" type="ORF">MGALLINA_04970</name>
</gene>
<dbReference type="InterPro" id="IPR038454">
    <property type="entry name" value="DnaA_N_sf"/>
</dbReference>
<dbReference type="InterPro" id="IPR020591">
    <property type="entry name" value="Chromosome_initiator_DnaA-like"/>
</dbReference>
<dbReference type="InterPro" id="IPR003593">
    <property type="entry name" value="AAA+_ATPase"/>
</dbReference>
<dbReference type="STRING" id="29557.MGALLINA_04970"/>
<dbReference type="GO" id="GO:0006270">
    <property type="term" value="P:DNA replication initiation"/>
    <property type="evidence" value="ECO:0007669"/>
    <property type="project" value="InterPro"/>
</dbReference>
<dbReference type="CDD" id="cd06571">
    <property type="entry name" value="Bac_DnaA_C"/>
    <property type="match status" value="1"/>
</dbReference>
<dbReference type="SMART" id="SM00760">
    <property type="entry name" value="Bac_DnaA_C"/>
    <property type="match status" value="1"/>
</dbReference>
<feature type="domain" description="Chromosomal replication initiator DnaA C-terminal" evidence="10">
    <location>
        <begin position="382"/>
        <end position="451"/>
    </location>
</feature>
<dbReference type="InterPro" id="IPR010921">
    <property type="entry name" value="Trp_repressor/repl_initiator"/>
</dbReference>
<evidence type="ECO:0000259" key="9">
    <source>
        <dbReference type="SMART" id="SM00382"/>
    </source>
</evidence>
<dbReference type="GO" id="GO:0003688">
    <property type="term" value="F:DNA replication origin binding"/>
    <property type="evidence" value="ECO:0007669"/>
    <property type="project" value="InterPro"/>
</dbReference>
<keyword evidence="3 7" id="KW-0547">Nucleotide-binding</keyword>
<dbReference type="OrthoDB" id="9807019at2"/>
<reference evidence="11 12" key="1">
    <citation type="submission" date="2016-03" db="EMBL/GenBank/DDBJ databases">
        <title>Genome sequence of Mycoplasma gallinarum strain Mgn_IPT.</title>
        <authorList>
            <person name="Yacoub E."/>
            <person name="Sirand-Pugnet P."/>
            <person name="Barre A."/>
            <person name="Maurier F."/>
            <person name="Blanchard A."/>
            <person name="Ben Abdelmoumen B.M."/>
        </authorList>
    </citation>
    <scope>NUCLEOTIDE SEQUENCE [LARGE SCALE GENOMIC DNA]</scope>
    <source>
        <strain evidence="11 12">Mgn_IPT</strain>
    </source>
</reference>
<dbReference type="EMBL" id="LVLH01000040">
    <property type="protein sequence ID" value="OAB48780.1"/>
    <property type="molecule type" value="Genomic_DNA"/>
</dbReference>